<organism evidence="4 5">
    <name type="scientific">Sphingobacterium siyangense</name>
    <dbReference type="NCBI Taxonomy" id="459529"/>
    <lineage>
        <taxon>Bacteria</taxon>
        <taxon>Pseudomonadati</taxon>
        <taxon>Bacteroidota</taxon>
        <taxon>Sphingobacteriia</taxon>
        <taxon>Sphingobacteriales</taxon>
        <taxon>Sphingobacteriaceae</taxon>
        <taxon>Sphingobacterium</taxon>
    </lineage>
</organism>
<dbReference type="Proteomes" id="UP000286402">
    <property type="component" value="Unassembled WGS sequence"/>
</dbReference>
<feature type="compositionally biased region" description="Acidic residues" evidence="1">
    <location>
        <begin position="421"/>
        <end position="430"/>
    </location>
</feature>
<reference evidence="4 5" key="1">
    <citation type="submission" date="2016-07" db="EMBL/GenBank/DDBJ databases">
        <title>Genome analysis of Sphingobacterium siyangense T12B17.</title>
        <authorList>
            <person name="Xu D."/>
            <person name="Su Y."/>
            <person name="Zheng S."/>
        </authorList>
    </citation>
    <scope>NUCLEOTIDE SEQUENCE [LARGE SCALE GENOMIC DNA]</scope>
    <source>
        <strain evidence="4 5">T12B17</strain>
    </source>
</reference>
<feature type="compositionally biased region" description="Low complexity" evidence="1">
    <location>
        <begin position="431"/>
        <end position="442"/>
    </location>
</feature>
<feature type="region of interest" description="Disordered" evidence="1">
    <location>
        <begin position="342"/>
        <end position="381"/>
    </location>
</feature>
<evidence type="ECO:0000256" key="2">
    <source>
        <dbReference type="SAM" id="Phobius"/>
    </source>
</evidence>
<feature type="region of interest" description="Disordered" evidence="1">
    <location>
        <begin position="721"/>
        <end position="857"/>
    </location>
</feature>
<proteinExistence type="predicted"/>
<feature type="compositionally biased region" description="Basic and acidic residues" evidence="1">
    <location>
        <begin position="724"/>
        <end position="743"/>
    </location>
</feature>
<feature type="domain" description="Organic solvent tolerance-like N-terminal" evidence="3">
    <location>
        <begin position="49"/>
        <end position="195"/>
    </location>
</feature>
<name>A0A420G3A1_9SPHI</name>
<evidence type="ECO:0000259" key="3">
    <source>
        <dbReference type="Pfam" id="PF13100"/>
    </source>
</evidence>
<dbReference type="Gene3D" id="2.60.450.10">
    <property type="entry name" value="Lipopolysaccharide (LPS) transport protein A like domain"/>
    <property type="match status" value="2"/>
</dbReference>
<feature type="compositionally biased region" description="Low complexity" evidence="1">
    <location>
        <begin position="833"/>
        <end position="842"/>
    </location>
</feature>
<feature type="compositionally biased region" description="Polar residues" evidence="1">
    <location>
        <begin position="847"/>
        <end position="857"/>
    </location>
</feature>
<protein>
    <recommendedName>
        <fullName evidence="3">Organic solvent tolerance-like N-terminal domain-containing protein</fullName>
    </recommendedName>
</protein>
<dbReference type="InterPro" id="IPR005653">
    <property type="entry name" value="OstA-like_N"/>
</dbReference>
<evidence type="ECO:0000313" key="5">
    <source>
        <dbReference type="Proteomes" id="UP000286402"/>
    </source>
</evidence>
<sequence>MKSSEVAIKIHIFALVKQYIYTLIVFILTGLSVQAQKQDELKLLSSSHIITGKDGNILFYRPVYEHVGSTLSSDSGYLHKDNIGRQFFEAFGNVIITQPDGTQIFSNKLHYEAAMQLATLTGAVRMVSTSGSILTTDHLVYNMRSKIGNYYSGGRILSGSDTITSQRATYFENTGESYFNQKVVVRSTNVKVYTDSMKYNGNTRITDFYGPTNIKGNKGENLYTEKGRYHMATGQAYFSKNNLYTEGTKFLKGDSLFYDRQVGIGKAVKNVVFVDTLDKFYAYGGFGLYNGRNESITMTDKPLIISVVKKDSTQKDSVSSLSPVQQKSEKELKNEAKELKKIEKEQHKDDLKSNKTTSQVALEEKEHPGKNIKSGNNKPLKADSQVDSVFMTADTLFSQMIFRRDYIAKDFKLNREGGAIEDDNEVDYGDQDSSSTTVDSTGTLENIKDDLHKGIDSLHKKDSGKPVLEKSIKKVQDTLTNKKPIAAKKTPAIVGDQNKIEIEKNLKADSVLRKKAIIPKGGESDKLMGTALKNAQQGKRDSLAQDTAKTRIIKAYYNARLFKSDLQAVADSMYYGMQDSMFRLMGKPMMWAENSQISGDTIFLQVKNQKLDNSLLVGNAFMVNATSDSLKFNQIKGRKITSFFTNNRMERLFVDGNAENIFYNIDEKTNVTTELIHDRSSRFKILMEDNKLKEYVSIRKVDGKVYPIAEVTADKEFLPNFTWRPEDRPKSKDDLLNRKRDLSKASFTVPAAPEGEESGTMKSIKKGDKTTTPQKGATKKAGANETPEKEKEVDATNNKSSAVTKTAKPSETTDKANVTKTSVKTATDKVAAKSDSTTSKSAIIPAQDSTQTKVKAK</sequence>
<feature type="compositionally biased region" description="Basic and acidic residues" evidence="1">
    <location>
        <begin position="342"/>
        <end position="353"/>
    </location>
</feature>
<keyword evidence="5" id="KW-1185">Reference proteome</keyword>
<dbReference type="Pfam" id="PF13100">
    <property type="entry name" value="OstA_2"/>
    <property type="match status" value="1"/>
</dbReference>
<gene>
    <name evidence="4" type="ORF">BCY89_24835</name>
</gene>
<dbReference type="AlphaFoldDB" id="A0A420G3A1"/>
<feature type="compositionally biased region" description="Polar residues" evidence="1">
    <location>
        <begin position="795"/>
        <end position="825"/>
    </location>
</feature>
<keyword evidence="2" id="KW-1133">Transmembrane helix</keyword>
<keyword evidence="2" id="KW-0472">Membrane</keyword>
<evidence type="ECO:0000313" key="4">
    <source>
        <dbReference type="EMBL" id="RKF39642.1"/>
    </source>
</evidence>
<evidence type="ECO:0000256" key="1">
    <source>
        <dbReference type="SAM" id="MobiDB-lite"/>
    </source>
</evidence>
<accession>A0A420G3A1</accession>
<comment type="caution">
    <text evidence="4">The sequence shown here is derived from an EMBL/GenBank/DDBJ whole genome shotgun (WGS) entry which is preliminary data.</text>
</comment>
<dbReference type="EMBL" id="MCAQ01000004">
    <property type="protein sequence ID" value="RKF39642.1"/>
    <property type="molecule type" value="Genomic_DNA"/>
</dbReference>
<feature type="region of interest" description="Disordered" evidence="1">
    <location>
        <begin position="421"/>
        <end position="442"/>
    </location>
</feature>
<feature type="transmembrane region" description="Helical" evidence="2">
    <location>
        <begin position="12"/>
        <end position="33"/>
    </location>
</feature>
<keyword evidence="2" id="KW-0812">Transmembrane</keyword>